<keyword evidence="9" id="KW-1185">Reference proteome</keyword>
<protein>
    <recommendedName>
        <fullName evidence="4">Sepiapterin reductase</fullName>
        <ecNumber evidence="3">1.1.1.153</ecNumber>
    </recommendedName>
</protein>
<keyword evidence="6" id="KW-0521">NADP</keyword>
<dbReference type="Proteomes" id="UP000695562">
    <property type="component" value="Unassembled WGS sequence"/>
</dbReference>
<dbReference type="InterPro" id="IPR051721">
    <property type="entry name" value="Biopterin_syn/organic_redct"/>
</dbReference>
<dbReference type="InterPro" id="IPR002347">
    <property type="entry name" value="SDR_fam"/>
</dbReference>
<comment type="similarity">
    <text evidence="2">Belongs to the sepiapterin reductase family.</text>
</comment>
<dbReference type="OrthoDB" id="153074at2759"/>
<dbReference type="InterPro" id="IPR006393">
    <property type="entry name" value="Sepiapterin_red"/>
</dbReference>
<dbReference type="EMBL" id="AJWJ01000173">
    <property type="protein sequence ID" value="KAF2073946.1"/>
    <property type="molecule type" value="Genomic_DNA"/>
</dbReference>
<dbReference type="InterPro" id="IPR036291">
    <property type="entry name" value="NAD(P)-bd_dom_sf"/>
</dbReference>
<dbReference type="PANTHER" id="PTHR44085">
    <property type="entry name" value="SEPIAPTERIN REDUCTASE"/>
    <property type="match status" value="1"/>
</dbReference>
<organism evidence="8 9">
    <name type="scientific">Polysphondylium violaceum</name>
    <dbReference type="NCBI Taxonomy" id="133409"/>
    <lineage>
        <taxon>Eukaryota</taxon>
        <taxon>Amoebozoa</taxon>
        <taxon>Evosea</taxon>
        <taxon>Eumycetozoa</taxon>
        <taxon>Dictyostelia</taxon>
        <taxon>Dictyosteliales</taxon>
        <taxon>Dictyosteliaceae</taxon>
        <taxon>Polysphondylium</taxon>
    </lineage>
</organism>
<evidence type="ECO:0000313" key="8">
    <source>
        <dbReference type="EMBL" id="KAF2073946.1"/>
    </source>
</evidence>
<dbReference type="GO" id="GO:0004757">
    <property type="term" value="F:sepiapterin reductase (NADP+) activity"/>
    <property type="evidence" value="ECO:0007669"/>
    <property type="project" value="UniProtKB-EC"/>
</dbReference>
<keyword evidence="7" id="KW-0560">Oxidoreductase</keyword>
<dbReference type="SUPFAM" id="SSF51735">
    <property type="entry name" value="NAD(P)-binding Rossmann-fold domains"/>
    <property type="match status" value="1"/>
</dbReference>
<evidence type="ECO:0000256" key="4">
    <source>
        <dbReference type="ARBA" id="ARBA00019170"/>
    </source>
</evidence>
<comment type="subcellular location">
    <subcellularLocation>
        <location evidence="1">Cytoplasm</location>
    </subcellularLocation>
</comment>
<evidence type="ECO:0000256" key="6">
    <source>
        <dbReference type="ARBA" id="ARBA00022857"/>
    </source>
</evidence>
<keyword evidence="5" id="KW-0963">Cytoplasm</keyword>
<evidence type="ECO:0000256" key="5">
    <source>
        <dbReference type="ARBA" id="ARBA00022490"/>
    </source>
</evidence>
<dbReference type="GO" id="GO:0006729">
    <property type="term" value="P:tetrahydrobiopterin biosynthetic process"/>
    <property type="evidence" value="ECO:0007669"/>
    <property type="project" value="InterPro"/>
</dbReference>
<dbReference type="GO" id="GO:0005737">
    <property type="term" value="C:cytoplasm"/>
    <property type="evidence" value="ECO:0007669"/>
    <property type="project" value="UniProtKB-SubCell"/>
</dbReference>
<dbReference type="PRINTS" id="PR00081">
    <property type="entry name" value="GDHRDH"/>
</dbReference>
<evidence type="ECO:0000256" key="7">
    <source>
        <dbReference type="ARBA" id="ARBA00023002"/>
    </source>
</evidence>
<dbReference type="EC" id="1.1.1.153" evidence="3"/>
<dbReference type="NCBIfam" id="TIGR01500">
    <property type="entry name" value="sepiapter_red"/>
    <property type="match status" value="1"/>
</dbReference>
<dbReference type="AlphaFoldDB" id="A0A8J4Q4T2"/>
<comment type="caution">
    <text evidence="8">The sequence shown here is derived from an EMBL/GenBank/DDBJ whole genome shotgun (WGS) entry which is preliminary data.</text>
</comment>
<reference evidence="8" key="1">
    <citation type="submission" date="2020-01" db="EMBL/GenBank/DDBJ databases">
        <title>Development of genomics and gene disruption for Polysphondylium violaceum indicates a role for the polyketide synthase stlB in stalk morphogenesis.</title>
        <authorList>
            <person name="Narita B."/>
            <person name="Kawabe Y."/>
            <person name="Kin K."/>
            <person name="Saito T."/>
            <person name="Gibbs R."/>
            <person name="Kuspa A."/>
            <person name="Muzny D."/>
            <person name="Queller D."/>
            <person name="Richards S."/>
            <person name="Strassman J."/>
            <person name="Sucgang R."/>
            <person name="Worley K."/>
            <person name="Schaap P."/>
        </authorList>
    </citation>
    <scope>NUCLEOTIDE SEQUENCE</scope>
    <source>
        <strain evidence="8">QSvi11</strain>
    </source>
</reference>
<evidence type="ECO:0000256" key="2">
    <source>
        <dbReference type="ARBA" id="ARBA00010483"/>
    </source>
</evidence>
<proteinExistence type="inferred from homology"/>
<dbReference type="Pfam" id="PF00106">
    <property type="entry name" value="adh_short"/>
    <property type="match status" value="1"/>
</dbReference>
<dbReference type="PANTHER" id="PTHR44085:SF2">
    <property type="entry name" value="SEPIAPTERIN REDUCTASE"/>
    <property type="match status" value="1"/>
</dbReference>
<evidence type="ECO:0000313" key="9">
    <source>
        <dbReference type="Proteomes" id="UP000695562"/>
    </source>
</evidence>
<dbReference type="Gene3D" id="3.40.50.720">
    <property type="entry name" value="NAD(P)-binding Rossmann-like Domain"/>
    <property type="match status" value="1"/>
</dbReference>
<gene>
    <name evidence="8" type="ORF">CYY_004733</name>
</gene>
<evidence type="ECO:0000256" key="3">
    <source>
        <dbReference type="ARBA" id="ARBA00013075"/>
    </source>
</evidence>
<name>A0A8J4Q4T2_9MYCE</name>
<sequence length="264" mass="29851">MTEKVLALVTGASRGFGLSICEEFSKTNKNIDFVLFAFSFNDEKIQKITSDLKSFNPNVNILHVVNIDMSVISQVEKEFQSLLDKINMDNYTDVVFVNNHGSLSTLDLVENLSEFKQIESDITLNTTSIVVTSSLFLRKIKSLTNFKDIRFSLVNVSSLCAIKPFQSWGIYCCGKAFRDMLYQNIAVENPFENLKTLNYAPGPMDTDMQKEIREKCTHGPTKQVFIDMKEGGRLVNPNTSAAKLVKLVFDYKFTSGAHLDFFDQ</sequence>
<accession>A0A8J4Q4T2</accession>
<evidence type="ECO:0000256" key="1">
    <source>
        <dbReference type="ARBA" id="ARBA00004496"/>
    </source>
</evidence>